<dbReference type="Proteomes" id="UP001647436">
    <property type="component" value="Unassembled WGS sequence"/>
</dbReference>
<comment type="caution">
    <text evidence="2">The sequence shown here is derived from an EMBL/GenBank/DDBJ whole genome shotgun (WGS) entry which is preliminary data.</text>
</comment>
<dbReference type="EMBL" id="JAANES010000004">
    <property type="protein sequence ID" value="MBS3020752.1"/>
    <property type="molecule type" value="Genomic_DNA"/>
</dbReference>
<organism evidence="2 3">
    <name type="scientific">Comamonas brasiliensis</name>
    <dbReference type="NCBI Taxonomy" id="1812482"/>
    <lineage>
        <taxon>Bacteria</taxon>
        <taxon>Pseudomonadati</taxon>
        <taxon>Pseudomonadota</taxon>
        <taxon>Betaproteobacteria</taxon>
        <taxon>Burkholderiales</taxon>
        <taxon>Comamonadaceae</taxon>
        <taxon>Comamonas</taxon>
    </lineage>
</organism>
<keyword evidence="1" id="KW-0472">Membrane</keyword>
<evidence type="ECO:0000313" key="3">
    <source>
        <dbReference type="Proteomes" id="UP001647436"/>
    </source>
</evidence>
<gene>
    <name evidence="2" type="ORF">DJFAAGMI_03516</name>
</gene>
<evidence type="ECO:0000313" key="2">
    <source>
        <dbReference type="EMBL" id="MBS3020752.1"/>
    </source>
</evidence>
<feature type="transmembrane region" description="Helical" evidence="1">
    <location>
        <begin position="20"/>
        <end position="42"/>
    </location>
</feature>
<accession>A0ABS5LXD2</accession>
<keyword evidence="1" id="KW-1133">Transmembrane helix</keyword>
<keyword evidence="1" id="KW-0812">Transmembrane</keyword>
<reference evidence="2 3" key="1">
    <citation type="submission" date="2020-03" db="EMBL/GenBank/DDBJ databases">
        <title>The role of nitrogen metabolism on polyethylene biodegradation.</title>
        <authorList>
            <person name="Peixoto J."/>
            <person name="Vizzotto C.S."/>
            <person name="Ramos A."/>
            <person name="Alves G."/>
            <person name="Steindorff A."/>
            <person name="Kruger R."/>
        </authorList>
    </citation>
    <scope>NUCLEOTIDE SEQUENCE [LARGE SCALE GENOMIC DNA]</scope>
    <source>
        <strain evidence="2 3">PE63</strain>
    </source>
</reference>
<protein>
    <submittedName>
        <fullName evidence="2">Uncharacterized protein</fullName>
    </submittedName>
</protein>
<keyword evidence="3" id="KW-1185">Reference proteome</keyword>
<name>A0ABS5LXD2_9BURK</name>
<dbReference type="RefSeq" id="WP_167007454.1">
    <property type="nucleotide sequence ID" value="NZ_JAANES010000004.1"/>
</dbReference>
<evidence type="ECO:0000256" key="1">
    <source>
        <dbReference type="SAM" id="Phobius"/>
    </source>
</evidence>
<sequence>MSHDPAVDHEPQDAAEAVVPYIPVIIPAAGAVMMFLLAFIAVNMA</sequence>
<proteinExistence type="predicted"/>